<name>A0A5C6M1G7_9PLAN</name>
<reference evidence="1 2" key="1">
    <citation type="submission" date="2019-08" db="EMBL/GenBank/DDBJ databases">
        <title>100 year-old enigma solved: identification of Planctomyces bekefii, the type genus and species of the phylum Planctomycetes.</title>
        <authorList>
            <person name="Svetlana D.N."/>
            <person name="Overmann J."/>
        </authorList>
    </citation>
    <scope>NUCLEOTIDE SEQUENCE [LARGE SCALE GENOMIC DNA]</scope>
    <source>
        <strain evidence="1">Phe10_nw2017</strain>
    </source>
</reference>
<accession>A0A5C6M1G7</accession>
<evidence type="ECO:0000313" key="1">
    <source>
        <dbReference type="EMBL" id="TWW07862.1"/>
    </source>
</evidence>
<organism evidence="1 2">
    <name type="scientific">Planctomyces bekefii</name>
    <dbReference type="NCBI Taxonomy" id="1653850"/>
    <lineage>
        <taxon>Bacteria</taxon>
        <taxon>Pseudomonadati</taxon>
        <taxon>Planctomycetota</taxon>
        <taxon>Planctomycetia</taxon>
        <taxon>Planctomycetales</taxon>
        <taxon>Planctomycetaceae</taxon>
        <taxon>Planctomyces</taxon>
    </lineage>
</organism>
<reference evidence="1 2" key="2">
    <citation type="submission" date="2019-08" db="EMBL/GenBank/DDBJ databases">
        <authorList>
            <person name="Henke P."/>
        </authorList>
    </citation>
    <scope>NUCLEOTIDE SEQUENCE [LARGE SCALE GENOMIC DNA]</scope>
    <source>
        <strain evidence="1">Phe10_nw2017</strain>
    </source>
</reference>
<comment type="caution">
    <text evidence="1">The sequence shown here is derived from an EMBL/GenBank/DDBJ whole genome shotgun (WGS) entry which is preliminary data.</text>
</comment>
<sequence>MWRGVEVKKEKGELGIEGEEELEMKVMKRRKEEFLKGVEEGEI</sequence>
<dbReference type="EMBL" id="SRHE01000975">
    <property type="protein sequence ID" value="TWW07862.1"/>
    <property type="molecule type" value="Genomic_DNA"/>
</dbReference>
<evidence type="ECO:0000313" key="2">
    <source>
        <dbReference type="Proteomes" id="UP000321083"/>
    </source>
</evidence>
<protein>
    <submittedName>
        <fullName evidence="1">Uncharacterized protein</fullName>
    </submittedName>
</protein>
<keyword evidence="2" id="KW-1185">Reference proteome</keyword>
<gene>
    <name evidence="1" type="ORF">E3A20_30080</name>
</gene>
<dbReference type="Proteomes" id="UP000321083">
    <property type="component" value="Unassembled WGS sequence"/>
</dbReference>
<proteinExistence type="predicted"/>
<dbReference type="AlphaFoldDB" id="A0A5C6M1G7"/>